<evidence type="ECO:0000259" key="1">
    <source>
        <dbReference type="Pfam" id="PF20600"/>
    </source>
</evidence>
<sequence>MSNKVMNQERTLPFGKYKGQEIKYIILTHIGYIMWCFENISWFKLTDEEQAIYDAVAIMIKKDNLEMTFPVELMYKHIRNREAFERLETPFIDNNSYTSFKTIDKDNPICKSVEKYITSTELHKIPSFPDLCSGLLHSMNKEVDRAYCNGEADEDIFDY</sequence>
<proteinExistence type="predicted"/>
<dbReference type="KEGG" id="bfc:BacF7301_16305"/>
<dbReference type="AlphaFoldDB" id="A0A6H0KQ84"/>
<gene>
    <name evidence="2" type="ORF">BacF7301_16305</name>
</gene>
<dbReference type="Proteomes" id="UP000501780">
    <property type="component" value="Chromosome"/>
</dbReference>
<accession>A0A6H0KQ84</accession>
<protein>
    <recommendedName>
        <fullName evidence="1">Exodeoxyribonuclease X-like C-terminal domain-containing protein</fullName>
    </recommendedName>
</protein>
<evidence type="ECO:0000313" key="2">
    <source>
        <dbReference type="EMBL" id="QIU95614.1"/>
    </source>
</evidence>
<evidence type="ECO:0000313" key="3">
    <source>
        <dbReference type="Proteomes" id="UP000501780"/>
    </source>
</evidence>
<name>A0A6H0KQ84_9BACE</name>
<feature type="domain" description="Exodeoxyribonuclease X-like C-terminal" evidence="1">
    <location>
        <begin position="14"/>
        <end position="40"/>
    </location>
</feature>
<dbReference type="EMBL" id="CP050831">
    <property type="protein sequence ID" value="QIU95614.1"/>
    <property type="molecule type" value="Genomic_DNA"/>
</dbReference>
<organism evidence="2 3">
    <name type="scientific">Bacteroides faecium</name>
    <dbReference type="NCBI Taxonomy" id="2715212"/>
    <lineage>
        <taxon>Bacteria</taxon>
        <taxon>Pseudomonadati</taxon>
        <taxon>Bacteroidota</taxon>
        <taxon>Bacteroidia</taxon>
        <taxon>Bacteroidales</taxon>
        <taxon>Bacteroidaceae</taxon>
        <taxon>Bacteroides</taxon>
    </lineage>
</organism>
<dbReference type="Pfam" id="PF20600">
    <property type="entry name" value="ExoX-like_C"/>
    <property type="match status" value="1"/>
</dbReference>
<reference evidence="2 3" key="1">
    <citation type="submission" date="2020-03" db="EMBL/GenBank/DDBJ databases">
        <title>Genomic analysis of Bacteroides faecium CBA7301.</title>
        <authorList>
            <person name="Kim J."/>
            <person name="Roh S.W."/>
        </authorList>
    </citation>
    <scope>NUCLEOTIDE SEQUENCE [LARGE SCALE GENOMIC DNA]</scope>
    <source>
        <strain evidence="2 3">CBA7301</strain>
    </source>
</reference>
<keyword evidence="3" id="KW-1185">Reference proteome</keyword>
<dbReference type="InterPro" id="IPR046768">
    <property type="entry name" value="ExoX-like_C"/>
</dbReference>
<dbReference type="RefSeq" id="WP_167964424.1">
    <property type="nucleotide sequence ID" value="NZ_CP050831.1"/>
</dbReference>